<keyword evidence="2" id="KW-1185">Reference proteome</keyword>
<evidence type="ECO:0000313" key="1">
    <source>
        <dbReference type="EMBL" id="QIJ71797.1"/>
    </source>
</evidence>
<dbReference type="AlphaFoldDB" id="A0A6G7PW31"/>
<sequence>MKILLRGILILFLLAVASPSWAELSDKERLEILEKKVEELLKRQKAAETQAPPRRSASENRFGIGGYGEIHANISEGRDSKGYSNDKVDIHRLVLYLGYDFSDWIKFQSEIELEHAYVQGDDGTLGFEQAYVDFLLSPYLNFRVGRVLTPLGIINLRHEPPAFYGVERPSFATYIIPTTWASDGGGIFGDLGPSLRYQLYLVGGLDGSKFSALNGIRKGRIKERPSLNAPVLTGRLDFYPGTLWPWETLSGLRLGASFYYGGINNGDNGKDPDIDGKIGIYSADFEFVWKKVDLRGAFAFTRLEDTQGLPQGVAKEMLGYYLEAGVHIWPEAWKQGRLSRSDAVVFVRYDDYDTQHAMPKGVVRDPAGDRFDWTFGINFYPVPNLVLKIDYQVKKSDGPDPADMINLGVGWQF</sequence>
<organism evidence="1 2">
    <name type="scientific">Thermosulfuriphilus ammonigenes</name>
    <dbReference type="NCBI Taxonomy" id="1936021"/>
    <lineage>
        <taxon>Bacteria</taxon>
        <taxon>Pseudomonadati</taxon>
        <taxon>Thermodesulfobacteriota</taxon>
        <taxon>Thermodesulfobacteria</taxon>
        <taxon>Thermodesulfobacteriales</taxon>
        <taxon>Thermodesulfobacteriaceae</taxon>
        <taxon>Thermosulfuriphilus</taxon>
    </lineage>
</organism>
<dbReference type="InterPro" id="IPR023614">
    <property type="entry name" value="Porin_dom_sf"/>
</dbReference>
<dbReference type="Proteomes" id="UP000502179">
    <property type="component" value="Chromosome"/>
</dbReference>
<reference evidence="1 2" key="1">
    <citation type="submission" date="2020-02" db="EMBL/GenBank/DDBJ databases">
        <title>Genome analysis of Thermosulfuriphilus ammonigenes ST65T, an anaerobic thermophilic chemolithoautotrophic bacterium isolated from a deep-sea hydrothermal vent.</title>
        <authorList>
            <person name="Slobodkina G."/>
            <person name="Allioux M."/>
            <person name="Merkel A."/>
            <person name="Alain K."/>
            <person name="Jebbar M."/>
            <person name="Slobodkin A."/>
        </authorList>
    </citation>
    <scope>NUCLEOTIDE SEQUENCE [LARGE SCALE GENOMIC DNA]</scope>
    <source>
        <strain evidence="1 2">ST65</strain>
    </source>
</reference>
<dbReference type="EMBL" id="CP048877">
    <property type="protein sequence ID" value="QIJ71797.1"/>
    <property type="molecule type" value="Genomic_DNA"/>
</dbReference>
<accession>A0A6G7PW31</accession>
<gene>
    <name evidence="1" type="ORF">G4V39_05750</name>
</gene>
<dbReference type="KEGG" id="tav:G4V39_05750"/>
<dbReference type="SUPFAM" id="SSF56935">
    <property type="entry name" value="Porins"/>
    <property type="match status" value="1"/>
</dbReference>
<dbReference type="Gene3D" id="2.40.160.10">
    <property type="entry name" value="Porin"/>
    <property type="match status" value="1"/>
</dbReference>
<evidence type="ECO:0000313" key="2">
    <source>
        <dbReference type="Proteomes" id="UP000502179"/>
    </source>
</evidence>
<name>A0A6G7PW31_9BACT</name>
<dbReference type="RefSeq" id="WP_166032015.1">
    <property type="nucleotide sequence ID" value="NZ_CP048877.1"/>
</dbReference>
<protein>
    <submittedName>
        <fullName evidence="1">Uncharacterized protein</fullName>
    </submittedName>
</protein>
<proteinExistence type="predicted"/>